<evidence type="ECO:0000313" key="2">
    <source>
        <dbReference type="Proteomes" id="UP000216442"/>
    </source>
</evidence>
<gene>
    <name evidence="1" type="ORF">CIT26_23645</name>
</gene>
<dbReference type="InterPro" id="IPR006311">
    <property type="entry name" value="TAT_signal"/>
</dbReference>
<dbReference type="Proteomes" id="UP000216442">
    <property type="component" value="Unassembled WGS sequence"/>
</dbReference>
<name>A0A271LFC2_9HYPH</name>
<evidence type="ECO:0008006" key="3">
    <source>
        <dbReference type="Google" id="ProtNLM"/>
    </source>
</evidence>
<dbReference type="RefSeq" id="WP_095494838.1">
    <property type="nucleotide sequence ID" value="NZ_NPKJ01000062.1"/>
</dbReference>
<proteinExistence type="predicted"/>
<organism evidence="1 2">
    <name type="scientific">Mesorhizobium temperatum</name>
    <dbReference type="NCBI Taxonomy" id="241416"/>
    <lineage>
        <taxon>Bacteria</taxon>
        <taxon>Pseudomonadati</taxon>
        <taxon>Pseudomonadota</taxon>
        <taxon>Alphaproteobacteria</taxon>
        <taxon>Hyphomicrobiales</taxon>
        <taxon>Phyllobacteriaceae</taxon>
        <taxon>Mesorhizobium</taxon>
    </lineage>
</organism>
<keyword evidence="2" id="KW-1185">Reference proteome</keyword>
<evidence type="ECO:0000313" key="1">
    <source>
        <dbReference type="EMBL" id="PAQ06789.1"/>
    </source>
</evidence>
<accession>A0A271LFC2</accession>
<dbReference type="EMBL" id="NPKJ01000062">
    <property type="protein sequence ID" value="PAQ06789.1"/>
    <property type="molecule type" value="Genomic_DNA"/>
</dbReference>
<protein>
    <recommendedName>
        <fullName evidence="3">Twin-arginine translocation signal domain-containing protein</fullName>
    </recommendedName>
</protein>
<sequence>MPNTTVRAAAEGMPDVNRRRLLNLAGAGLALAATVASARQAPAATAPAGKEKASPALRALIKDHKAKWAYWDSVCTCCDQMKLGREPTEAEETKWHDASDGEHDALKAICRYPARTVADQVAKGRYLRKFNHWRMGELQPKQIDALLLSMAHARKAVQS</sequence>
<comment type="caution">
    <text evidence="1">The sequence shown here is derived from an EMBL/GenBank/DDBJ whole genome shotgun (WGS) entry which is preliminary data.</text>
</comment>
<dbReference type="OrthoDB" id="9951663at2"/>
<dbReference type="AlphaFoldDB" id="A0A271LFC2"/>
<dbReference type="PROSITE" id="PS51318">
    <property type="entry name" value="TAT"/>
    <property type="match status" value="1"/>
</dbReference>
<reference evidence="1 2" key="1">
    <citation type="submission" date="2017-08" db="EMBL/GenBank/DDBJ databases">
        <title>Mesorhizobium wenxinae sp. nov., a novel rhizobial species isolated from root nodules of chickpea (Cicer arietinum L.).</title>
        <authorList>
            <person name="Zhang J."/>
        </authorList>
    </citation>
    <scope>NUCLEOTIDE SEQUENCE [LARGE SCALE GENOMIC DNA]</scope>
    <source>
        <strain evidence="1 2">SDW018</strain>
    </source>
</reference>